<dbReference type="Gene3D" id="3.40.50.1970">
    <property type="match status" value="1"/>
</dbReference>
<dbReference type="GO" id="GO:0046872">
    <property type="term" value="F:metal ion binding"/>
    <property type="evidence" value="ECO:0007669"/>
    <property type="project" value="UniProtKB-KW"/>
</dbReference>
<dbReference type="SUPFAM" id="SSF56796">
    <property type="entry name" value="Dehydroquinate synthase-like"/>
    <property type="match status" value="1"/>
</dbReference>
<dbReference type="EMBL" id="CAICTM010000882">
    <property type="protein sequence ID" value="CAB9517818.1"/>
    <property type="molecule type" value="Genomic_DNA"/>
</dbReference>
<dbReference type="Proteomes" id="UP001153069">
    <property type="component" value="Unassembled WGS sequence"/>
</dbReference>
<evidence type="ECO:0000313" key="7">
    <source>
        <dbReference type="Proteomes" id="UP001153069"/>
    </source>
</evidence>
<evidence type="ECO:0000256" key="2">
    <source>
        <dbReference type="ARBA" id="ARBA00022723"/>
    </source>
</evidence>
<keyword evidence="3" id="KW-0560">Oxidoreductase</keyword>
<dbReference type="InterPro" id="IPR001670">
    <property type="entry name" value="ADH_Fe/GldA"/>
</dbReference>
<dbReference type="AlphaFoldDB" id="A0A9N8EBJ0"/>
<dbReference type="CDD" id="cd08170">
    <property type="entry name" value="GlyDH"/>
    <property type="match status" value="1"/>
</dbReference>
<keyword evidence="7" id="KW-1185">Reference proteome</keyword>
<dbReference type="Pfam" id="PF00465">
    <property type="entry name" value="Fe-ADH"/>
    <property type="match status" value="1"/>
</dbReference>
<dbReference type="PIRSF" id="PIRSF000112">
    <property type="entry name" value="Glycerol_dehydrogenase"/>
    <property type="match status" value="1"/>
</dbReference>
<comment type="caution">
    <text evidence="6">The sequence shown here is derived from an EMBL/GenBank/DDBJ whole genome shotgun (WGS) entry which is preliminary data.</text>
</comment>
<evidence type="ECO:0000256" key="1">
    <source>
        <dbReference type="ARBA" id="ARBA00007358"/>
    </source>
</evidence>
<evidence type="ECO:0000256" key="3">
    <source>
        <dbReference type="ARBA" id="ARBA00023002"/>
    </source>
</evidence>
<dbReference type="OrthoDB" id="339764at2759"/>
<dbReference type="Gene3D" id="1.20.1090.10">
    <property type="entry name" value="Dehydroquinate synthase-like - alpha domain"/>
    <property type="match status" value="1"/>
</dbReference>
<organism evidence="6 7">
    <name type="scientific">Seminavis robusta</name>
    <dbReference type="NCBI Taxonomy" id="568900"/>
    <lineage>
        <taxon>Eukaryota</taxon>
        <taxon>Sar</taxon>
        <taxon>Stramenopiles</taxon>
        <taxon>Ochrophyta</taxon>
        <taxon>Bacillariophyta</taxon>
        <taxon>Bacillariophyceae</taxon>
        <taxon>Bacillariophycidae</taxon>
        <taxon>Naviculales</taxon>
        <taxon>Naviculaceae</taxon>
        <taxon>Seminavis</taxon>
    </lineage>
</organism>
<comment type="similarity">
    <text evidence="1">Belongs to the iron-containing alcohol dehydrogenase family.</text>
</comment>
<name>A0A9N8EBJ0_9STRA</name>
<evidence type="ECO:0000313" key="6">
    <source>
        <dbReference type="EMBL" id="CAB9517818.1"/>
    </source>
</evidence>
<dbReference type="PROSITE" id="PS00913">
    <property type="entry name" value="ADH_IRON_1"/>
    <property type="match status" value="1"/>
</dbReference>
<sequence>MSGSNNLKVFSSPERYVQGRNATHQLGNEMKKLAMKGPVVVVTTATPKKLLGEAWTTSLKDAGYEHTELLFGGTCTAAEAQRIADHAVTQNAKTLVAFGGGQIIDAVRAAVGLVGDGSVCEFVSCPTVASTDAPCSALCVMYHEDHSFHEYRFMCRHPTLVLVDTTAVAKSPVRMLVGGLGDALATYYEARTVHEAHADNFLGGKQTETAIALSKLCCDILLEDGPAAVESLYCQAVTPALERVVEANTLLSGLGFESGGLCVAHSVHNGLTSQKETATYTHGQKVAFGILTQLILEGRPREELDTVLEFNHKVGLPLVLSGLGVDVSSEKAVCEIAERSLAPGESAHNEPFEVTVDMMVDAIRAADQAGAKFLKEKEVSK</sequence>
<dbReference type="GO" id="GO:0016614">
    <property type="term" value="F:oxidoreductase activity, acting on CH-OH group of donors"/>
    <property type="evidence" value="ECO:0007669"/>
    <property type="project" value="InterPro"/>
</dbReference>
<gene>
    <name evidence="6" type="ORF">SEMRO_883_G215420.1</name>
</gene>
<protein>
    <submittedName>
        <fullName evidence="6">Glycerol dehydrogenase</fullName>
    </submittedName>
</protein>
<dbReference type="PANTHER" id="PTHR43616:SF5">
    <property type="entry name" value="GLYCEROL DEHYDROGENASE 1"/>
    <property type="match status" value="1"/>
</dbReference>
<dbReference type="InterPro" id="IPR018211">
    <property type="entry name" value="ADH_Fe_CS"/>
</dbReference>
<accession>A0A9N8EBJ0</accession>
<feature type="domain" description="Alcohol dehydrogenase iron-type/glycerol dehydrogenase GldA" evidence="5">
    <location>
        <begin position="13"/>
        <end position="165"/>
    </location>
</feature>
<dbReference type="NCBIfam" id="NF006941">
    <property type="entry name" value="PRK09423.1"/>
    <property type="match status" value="1"/>
</dbReference>
<dbReference type="PANTHER" id="PTHR43616">
    <property type="entry name" value="GLYCEROL DEHYDROGENASE"/>
    <property type="match status" value="1"/>
</dbReference>
<keyword evidence="4" id="KW-0520">NAD</keyword>
<evidence type="ECO:0000259" key="5">
    <source>
        <dbReference type="Pfam" id="PF00465"/>
    </source>
</evidence>
<keyword evidence="2" id="KW-0479">Metal-binding</keyword>
<evidence type="ECO:0000256" key="4">
    <source>
        <dbReference type="ARBA" id="ARBA00023027"/>
    </source>
</evidence>
<dbReference type="InterPro" id="IPR016205">
    <property type="entry name" value="Glycerol_DH"/>
</dbReference>
<proteinExistence type="inferred from homology"/>
<reference evidence="6" key="1">
    <citation type="submission" date="2020-06" db="EMBL/GenBank/DDBJ databases">
        <authorList>
            <consortium name="Plant Systems Biology data submission"/>
        </authorList>
    </citation>
    <scope>NUCLEOTIDE SEQUENCE</scope>
    <source>
        <strain evidence="6">D6</strain>
    </source>
</reference>